<dbReference type="InterPro" id="IPR008869">
    <property type="entry name" value="MlaC/ttg2D"/>
</dbReference>
<proteinExistence type="predicted"/>
<organism evidence="3 4">
    <name type="scientific">Paramagnetospirillum magnetotacticum MS-1</name>
    <dbReference type="NCBI Taxonomy" id="272627"/>
    <lineage>
        <taxon>Bacteria</taxon>
        <taxon>Pseudomonadati</taxon>
        <taxon>Pseudomonadota</taxon>
        <taxon>Alphaproteobacteria</taxon>
        <taxon>Rhodospirillales</taxon>
        <taxon>Magnetospirillaceae</taxon>
        <taxon>Paramagnetospirillum</taxon>
    </lineage>
</organism>
<evidence type="ECO:0000256" key="2">
    <source>
        <dbReference type="SAM" id="SignalP"/>
    </source>
</evidence>
<name>A0A0C2YVT9_PARME</name>
<dbReference type="EMBL" id="JXSL01000025">
    <property type="protein sequence ID" value="KIL99228.1"/>
    <property type="molecule type" value="Genomic_DNA"/>
</dbReference>
<dbReference type="Gene3D" id="3.10.450.710">
    <property type="entry name" value="Tgt2/MlaC"/>
    <property type="match status" value="1"/>
</dbReference>
<dbReference type="Pfam" id="PF05494">
    <property type="entry name" value="MlaC"/>
    <property type="match status" value="1"/>
</dbReference>
<evidence type="ECO:0000313" key="3">
    <source>
        <dbReference type="EMBL" id="KIL99228.1"/>
    </source>
</evidence>
<protein>
    <submittedName>
        <fullName evidence="3">N-acetylmuramoyl-L-alanine amidase</fullName>
    </submittedName>
</protein>
<feature type="chain" id="PRO_5002159841" evidence="2">
    <location>
        <begin position="27"/>
        <end position="371"/>
    </location>
</feature>
<feature type="signal peptide" evidence="2">
    <location>
        <begin position="1"/>
        <end position="26"/>
    </location>
</feature>
<reference evidence="3 4" key="1">
    <citation type="submission" date="2015-01" db="EMBL/GenBank/DDBJ databases">
        <title>Genome Sequence of Magnetospirillum magnetotacticum Strain MS-1.</title>
        <authorList>
            <person name="Marinov G.K."/>
            <person name="Smalley M.D."/>
            <person name="DeSalvo G."/>
        </authorList>
    </citation>
    <scope>NUCLEOTIDE SEQUENCE [LARGE SCALE GENOMIC DNA]</scope>
    <source>
        <strain evidence="3 4">MS-1</strain>
    </source>
</reference>
<evidence type="ECO:0000313" key="4">
    <source>
        <dbReference type="Proteomes" id="UP000031971"/>
    </source>
</evidence>
<dbReference type="InterPro" id="IPR042245">
    <property type="entry name" value="Tgt2/MlaC_sf"/>
</dbReference>
<dbReference type="Gene3D" id="2.60.40.3500">
    <property type="match status" value="1"/>
</dbReference>
<dbReference type="AlphaFoldDB" id="A0A0C2YVT9"/>
<dbReference type="Proteomes" id="UP000031971">
    <property type="component" value="Unassembled WGS sequence"/>
</dbReference>
<gene>
    <name evidence="3" type="ORF">CCC_03446</name>
</gene>
<accession>A0A0C2YVT9</accession>
<feature type="region of interest" description="Disordered" evidence="1">
    <location>
        <begin position="165"/>
        <end position="188"/>
    </location>
</feature>
<comment type="caution">
    <text evidence="3">The sequence shown here is derived from an EMBL/GenBank/DDBJ whole genome shotgun (WGS) entry which is preliminary data.</text>
</comment>
<feature type="compositionally biased region" description="Low complexity" evidence="1">
    <location>
        <begin position="179"/>
        <end position="188"/>
    </location>
</feature>
<keyword evidence="4" id="KW-1185">Reference proteome</keyword>
<dbReference type="STRING" id="272627.CCC_03446"/>
<keyword evidence="2" id="KW-0732">Signal</keyword>
<evidence type="ECO:0000256" key="1">
    <source>
        <dbReference type="SAM" id="MobiDB-lite"/>
    </source>
</evidence>
<sequence>MQLFVRLRSSVLAALALVALSDPAMADNAVSGVRLGVHPDGVTRVVMDVSHTMPFRISYRDAPYRVIIETDDLTWKAKPLGAGRTGPVSAVRHERVGGVSQVIVELQEPAVVKKAFMLSPAEGLGWRFVMDIKTANASAFQAVAAPKAVQAPQMAATVQVREAPPQHAVQPPPPPAPALPAAVASPPSPAAAALDEQTARALVQSAIDDILRTFAGRKLTSEDVQAAMALLVAKYADMQLESQHILGRYWTRATPDQQKEFQDLLEKFLTKAVAGMVDEIPADQSIVVQGAERKGDSFVVSSLASVPGEAATEVKWVVMKGSAGKPVITDVSANGGAVLATLQADFTSVVRNAANRGIEALFEPLRKKVSG</sequence>
<dbReference type="RefSeq" id="WP_009868619.1">
    <property type="nucleotide sequence ID" value="NZ_JXSL01000025.1"/>
</dbReference>